<dbReference type="GO" id="GO:1901135">
    <property type="term" value="P:carbohydrate derivative metabolic process"/>
    <property type="evidence" value="ECO:0007669"/>
    <property type="project" value="InterPro"/>
</dbReference>
<name>A0A1F5E872_9BACT</name>
<evidence type="ECO:0000259" key="1">
    <source>
        <dbReference type="PROSITE" id="PS51464"/>
    </source>
</evidence>
<evidence type="ECO:0000313" key="2">
    <source>
        <dbReference type="EMBL" id="OGD63454.1"/>
    </source>
</evidence>
<dbReference type="InterPro" id="IPR050099">
    <property type="entry name" value="SIS_GmhA/DiaA_subfam"/>
</dbReference>
<protein>
    <recommendedName>
        <fullName evidence="1">SIS domain-containing protein</fullName>
    </recommendedName>
</protein>
<dbReference type="EMBL" id="MEZK01000010">
    <property type="protein sequence ID" value="OGD63454.1"/>
    <property type="molecule type" value="Genomic_DNA"/>
</dbReference>
<sequence length="180" mass="19580">MVEACSEDIKKAAELIIDSYKQSGKLLLCGNGGSASQSQHIAAEMINKFRFDRQPLAAIALTTDTSNLTSIGNDSGFQYVFVKQIKALGKKEDVLVIITTSDVSFSPDNTHSLDLGLALKAAKELGIKTIGMVSEKTKEALPYLDVAVRIPSRDTPRTQEGHITALHIICDLVEQEMFPK</sequence>
<feature type="domain" description="SIS" evidence="1">
    <location>
        <begin position="16"/>
        <end position="180"/>
    </location>
</feature>
<dbReference type="GO" id="GO:0097367">
    <property type="term" value="F:carbohydrate derivative binding"/>
    <property type="evidence" value="ECO:0007669"/>
    <property type="project" value="InterPro"/>
</dbReference>
<dbReference type="Gene3D" id="3.40.50.10490">
    <property type="entry name" value="Glucose-6-phosphate isomerase like protein, domain 1"/>
    <property type="match status" value="1"/>
</dbReference>
<gene>
    <name evidence="2" type="ORF">A2160_02970</name>
</gene>
<reference evidence="2 3" key="1">
    <citation type="journal article" date="2016" name="Nat. Commun.">
        <title>Thousands of microbial genomes shed light on interconnected biogeochemical processes in an aquifer system.</title>
        <authorList>
            <person name="Anantharaman K."/>
            <person name="Brown C.T."/>
            <person name="Hug L.A."/>
            <person name="Sharon I."/>
            <person name="Castelle C.J."/>
            <person name="Probst A.J."/>
            <person name="Thomas B.C."/>
            <person name="Singh A."/>
            <person name="Wilkins M.J."/>
            <person name="Karaoz U."/>
            <person name="Brodie E.L."/>
            <person name="Williams K.H."/>
            <person name="Hubbard S.S."/>
            <person name="Banfield J.F."/>
        </authorList>
    </citation>
    <scope>NUCLEOTIDE SEQUENCE [LARGE SCALE GENOMIC DNA]</scope>
</reference>
<organism evidence="2 3">
    <name type="scientific">Candidatus Beckwithbacteria bacterium RBG_13_42_9</name>
    <dbReference type="NCBI Taxonomy" id="1797457"/>
    <lineage>
        <taxon>Bacteria</taxon>
        <taxon>Candidatus Beckwithiibacteriota</taxon>
    </lineage>
</organism>
<evidence type="ECO:0000313" key="3">
    <source>
        <dbReference type="Proteomes" id="UP000177006"/>
    </source>
</evidence>
<dbReference type="InterPro" id="IPR035461">
    <property type="entry name" value="GmhA/DiaA"/>
</dbReference>
<dbReference type="PROSITE" id="PS51464">
    <property type="entry name" value="SIS"/>
    <property type="match status" value="1"/>
</dbReference>
<dbReference type="SUPFAM" id="SSF53697">
    <property type="entry name" value="SIS domain"/>
    <property type="match status" value="1"/>
</dbReference>
<dbReference type="AlphaFoldDB" id="A0A1F5E872"/>
<dbReference type="Pfam" id="PF13580">
    <property type="entry name" value="SIS_2"/>
    <property type="match status" value="1"/>
</dbReference>
<comment type="caution">
    <text evidence="2">The sequence shown here is derived from an EMBL/GenBank/DDBJ whole genome shotgun (WGS) entry which is preliminary data.</text>
</comment>
<dbReference type="InterPro" id="IPR046348">
    <property type="entry name" value="SIS_dom_sf"/>
</dbReference>
<dbReference type="CDD" id="cd05006">
    <property type="entry name" value="SIS_GmhA"/>
    <property type="match status" value="1"/>
</dbReference>
<dbReference type="PANTHER" id="PTHR30390:SF6">
    <property type="entry name" value="DNAA INITIATOR-ASSOCIATING PROTEIN DIAA"/>
    <property type="match status" value="1"/>
</dbReference>
<accession>A0A1F5E872</accession>
<dbReference type="InterPro" id="IPR001347">
    <property type="entry name" value="SIS_dom"/>
</dbReference>
<dbReference type="Proteomes" id="UP000177006">
    <property type="component" value="Unassembled WGS sequence"/>
</dbReference>
<dbReference type="PANTHER" id="PTHR30390">
    <property type="entry name" value="SEDOHEPTULOSE 7-PHOSPHATE ISOMERASE / DNAA INITIATOR-ASSOCIATING FACTOR FOR REPLICATION INITIATION"/>
    <property type="match status" value="1"/>
</dbReference>
<proteinExistence type="predicted"/>
<dbReference type="STRING" id="1797457.A2160_02970"/>